<protein>
    <submittedName>
        <fullName evidence="1">Uncharacterized protein</fullName>
    </submittedName>
</protein>
<keyword evidence="2" id="KW-1185">Reference proteome</keyword>
<organism evidence="1 2">
    <name type="scientific">Gossypium stocksii</name>
    <dbReference type="NCBI Taxonomy" id="47602"/>
    <lineage>
        <taxon>Eukaryota</taxon>
        <taxon>Viridiplantae</taxon>
        <taxon>Streptophyta</taxon>
        <taxon>Embryophyta</taxon>
        <taxon>Tracheophyta</taxon>
        <taxon>Spermatophyta</taxon>
        <taxon>Magnoliopsida</taxon>
        <taxon>eudicotyledons</taxon>
        <taxon>Gunneridae</taxon>
        <taxon>Pentapetalae</taxon>
        <taxon>rosids</taxon>
        <taxon>malvids</taxon>
        <taxon>Malvales</taxon>
        <taxon>Malvaceae</taxon>
        <taxon>Malvoideae</taxon>
        <taxon>Gossypium</taxon>
    </lineage>
</organism>
<feature type="non-terminal residue" evidence="1">
    <location>
        <position position="1"/>
    </location>
</feature>
<evidence type="ECO:0000313" key="2">
    <source>
        <dbReference type="Proteomes" id="UP000828251"/>
    </source>
</evidence>
<accession>A0A9D3V675</accession>
<comment type="caution">
    <text evidence="1">The sequence shown here is derived from an EMBL/GenBank/DDBJ whole genome shotgun (WGS) entry which is preliminary data.</text>
</comment>
<dbReference type="Proteomes" id="UP000828251">
    <property type="component" value="Unassembled WGS sequence"/>
</dbReference>
<reference evidence="1 2" key="1">
    <citation type="journal article" date="2021" name="Plant Biotechnol. J.">
        <title>Multi-omics assisted identification of the key and species-specific regulatory components of drought-tolerant mechanisms in Gossypium stocksii.</title>
        <authorList>
            <person name="Yu D."/>
            <person name="Ke L."/>
            <person name="Zhang D."/>
            <person name="Wu Y."/>
            <person name="Sun Y."/>
            <person name="Mei J."/>
            <person name="Sun J."/>
            <person name="Sun Y."/>
        </authorList>
    </citation>
    <scope>NUCLEOTIDE SEQUENCE [LARGE SCALE GENOMIC DNA]</scope>
    <source>
        <strain evidence="2">cv. E1</strain>
        <tissue evidence="1">Leaf</tissue>
    </source>
</reference>
<name>A0A9D3V675_9ROSI</name>
<sequence>YRHMTMNLAECINFILKGTHHFLIKSVVKNIFSLSALFPKRVEKYVGKIKGRHIWCEEVMKDIAENAQRANFMSAMCHSRPNLPQFF</sequence>
<dbReference type="EMBL" id="JAIQCV010000008">
    <property type="protein sequence ID" value="KAH1072426.1"/>
    <property type="molecule type" value="Genomic_DNA"/>
</dbReference>
<dbReference type="OrthoDB" id="1415334at2759"/>
<dbReference type="AlphaFoldDB" id="A0A9D3V675"/>
<feature type="non-terminal residue" evidence="1">
    <location>
        <position position="87"/>
    </location>
</feature>
<gene>
    <name evidence="1" type="ORF">J1N35_024754</name>
</gene>
<evidence type="ECO:0000313" key="1">
    <source>
        <dbReference type="EMBL" id="KAH1072426.1"/>
    </source>
</evidence>
<proteinExistence type="predicted"/>